<organism evidence="2 3">
    <name type="scientific">Gnathostoma spinigerum</name>
    <dbReference type="NCBI Taxonomy" id="75299"/>
    <lineage>
        <taxon>Eukaryota</taxon>
        <taxon>Metazoa</taxon>
        <taxon>Ecdysozoa</taxon>
        <taxon>Nematoda</taxon>
        <taxon>Chromadorea</taxon>
        <taxon>Rhabditida</taxon>
        <taxon>Spirurina</taxon>
        <taxon>Gnathostomatomorpha</taxon>
        <taxon>Gnathostomatoidea</taxon>
        <taxon>Gnathostomatidae</taxon>
        <taxon>Gnathostoma</taxon>
    </lineage>
</organism>
<evidence type="ECO:0000259" key="1">
    <source>
        <dbReference type="PROSITE" id="PS51140"/>
    </source>
</evidence>
<dbReference type="Pfam" id="PF02845">
    <property type="entry name" value="CUE"/>
    <property type="match status" value="1"/>
</dbReference>
<dbReference type="EMBL" id="JBGFUD010001658">
    <property type="protein sequence ID" value="MFH4976589.1"/>
    <property type="molecule type" value="Genomic_DNA"/>
</dbReference>
<accession>A0ABD6E965</accession>
<feature type="domain" description="CUE" evidence="1">
    <location>
        <begin position="394"/>
        <end position="436"/>
    </location>
</feature>
<proteinExistence type="predicted"/>
<dbReference type="InterPro" id="IPR003892">
    <property type="entry name" value="CUE"/>
</dbReference>
<evidence type="ECO:0000313" key="2">
    <source>
        <dbReference type="EMBL" id="MFH4976589.1"/>
    </source>
</evidence>
<keyword evidence="3" id="KW-1185">Reference proteome</keyword>
<dbReference type="CDD" id="cd14364">
    <property type="entry name" value="CUE_ASCC2"/>
    <property type="match status" value="1"/>
</dbReference>
<sequence>MARTGSRCGRETNKDVHYPLEMKWQSLSPLLEDMDDLELRSWMSNWSDFDKICDMILSLPSDVFWSMVVHDEKVVRLIDNFCESFPWSWETTRLELYLKRNDAVTLVASTVFKKILFILLRAVLPNENRVNDEDSFLRIIYDYRIITVDRLVNVAGVYDGCCEDAVRALFERTIVRQPLFASDLSAYSAQLVRSLEGARDNLRFFVLECVNEGNGTKIMSHLAECTRYLEAAMLLFKYCPSSKKHLVDCDLAVVIPALVEDFTNHLTPASLQSMVTSVVDFPISQYLQAFDQLRMSAWNLFNVIITDKECWSSKTVVAIQNGLLYENFIYYYNILFPIDSVIAELLAKGFCDSASVAHIQSCLGVVSSSEENKLIEKLRNQGLLQSLGSSTVGEVQTKIKDILELLPHFSPQFIHLCLRHFGYDQESTVNALLGKFFLPLELRALLSSPLEAMDPPCSQNQLVIFPPNGYFIISFAI</sequence>
<dbReference type="InterPro" id="IPR009060">
    <property type="entry name" value="UBA-like_sf"/>
</dbReference>
<dbReference type="Proteomes" id="UP001608902">
    <property type="component" value="Unassembled WGS sequence"/>
</dbReference>
<comment type="caution">
    <text evidence="2">The sequence shown here is derived from an EMBL/GenBank/DDBJ whole genome shotgun (WGS) entry which is preliminary data.</text>
</comment>
<dbReference type="SUPFAM" id="SSF46934">
    <property type="entry name" value="UBA-like"/>
    <property type="match status" value="1"/>
</dbReference>
<dbReference type="InterPro" id="IPR041800">
    <property type="entry name" value="ASCC2_CUE"/>
</dbReference>
<dbReference type="AlphaFoldDB" id="A0ABD6E965"/>
<evidence type="ECO:0000313" key="3">
    <source>
        <dbReference type="Proteomes" id="UP001608902"/>
    </source>
</evidence>
<gene>
    <name evidence="2" type="ORF">AB6A40_003298</name>
</gene>
<dbReference type="PROSITE" id="PS51140">
    <property type="entry name" value="CUE"/>
    <property type="match status" value="1"/>
</dbReference>
<reference evidence="2 3" key="1">
    <citation type="submission" date="2024-08" db="EMBL/GenBank/DDBJ databases">
        <title>Gnathostoma spinigerum genome.</title>
        <authorList>
            <person name="Gonzalez-Bertolin B."/>
            <person name="Monzon S."/>
            <person name="Zaballos A."/>
            <person name="Jimenez P."/>
            <person name="Dekumyoy P."/>
            <person name="Varona S."/>
            <person name="Cuesta I."/>
            <person name="Sumanam S."/>
            <person name="Adisakwattana P."/>
            <person name="Gasser R.B."/>
            <person name="Hernandez-Gonzalez A."/>
            <person name="Young N.D."/>
            <person name="Perteguer M.J."/>
        </authorList>
    </citation>
    <scope>NUCLEOTIDE SEQUENCE [LARGE SCALE GENOMIC DNA]</scope>
    <source>
        <strain evidence="2">AL3</strain>
        <tissue evidence="2">Liver</tissue>
    </source>
</reference>
<name>A0ABD6E965_9BILA</name>
<dbReference type="Gene3D" id="1.10.8.10">
    <property type="entry name" value="DNA helicase RuvA subunit, C-terminal domain"/>
    <property type="match status" value="1"/>
</dbReference>
<protein>
    <recommendedName>
        <fullName evidence="1">CUE domain-containing protein</fullName>
    </recommendedName>
</protein>